<reference evidence="8" key="1">
    <citation type="journal article" date="2023" name="Microbiol Resour">
        <title>Genome Sequences of Rhodoplanes serenus and Two Thermotolerant Strains, Rhodoplanes tepidamans and 'Rhodoplanes cryptolactis,' Further Refine the Genus.</title>
        <authorList>
            <person name="Rayyan A.A."/>
            <person name="Kyndt J.A."/>
        </authorList>
    </citation>
    <scope>NUCLEOTIDE SEQUENCE</scope>
    <source>
        <strain evidence="8">DSM 9987</strain>
    </source>
</reference>
<keyword evidence="4" id="KW-0998">Cell outer membrane</keyword>
<proteinExistence type="inferred from homology"/>
<dbReference type="PANTHER" id="PTHR34001:SF3">
    <property type="entry name" value="BLL7405 PROTEIN"/>
    <property type="match status" value="1"/>
</dbReference>
<evidence type="ECO:0000313" key="8">
    <source>
        <dbReference type="EMBL" id="MDC7788869.1"/>
    </source>
</evidence>
<reference evidence="8" key="2">
    <citation type="submission" date="2023-02" db="EMBL/GenBank/DDBJ databases">
        <authorList>
            <person name="Rayyan A."/>
            <person name="Meyer T."/>
            <person name="Kyndt J.A."/>
        </authorList>
    </citation>
    <scope>NUCLEOTIDE SEQUENCE</scope>
    <source>
        <strain evidence="8">DSM 9987</strain>
    </source>
</reference>
<comment type="similarity">
    <text evidence="5">Belongs to the Omp25/RopB family.</text>
</comment>
<dbReference type="SUPFAM" id="SSF56925">
    <property type="entry name" value="OMPA-like"/>
    <property type="match status" value="1"/>
</dbReference>
<dbReference type="InterPro" id="IPR051692">
    <property type="entry name" value="OMP-like"/>
</dbReference>
<dbReference type="InterPro" id="IPR011250">
    <property type="entry name" value="OMP/PagP_B-barrel"/>
</dbReference>
<name>A0ABT5JHV1_RHOTP</name>
<dbReference type="PANTHER" id="PTHR34001">
    <property type="entry name" value="BLL7405 PROTEIN"/>
    <property type="match status" value="1"/>
</dbReference>
<feature type="chain" id="PRO_5045525788" evidence="6">
    <location>
        <begin position="21"/>
        <end position="252"/>
    </location>
</feature>
<feature type="signal peptide" evidence="6">
    <location>
        <begin position="1"/>
        <end position="20"/>
    </location>
</feature>
<comment type="caution">
    <text evidence="8">The sequence shown here is derived from an EMBL/GenBank/DDBJ whole genome shotgun (WGS) entry which is preliminary data.</text>
</comment>
<keyword evidence="2 6" id="KW-0732">Signal</keyword>
<accession>A0ABT5JHV1</accession>
<dbReference type="Proteomes" id="UP001165652">
    <property type="component" value="Unassembled WGS sequence"/>
</dbReference>
<dbReference type="Pfam" id="PF13505">
    <property type="entry name" value="OMP_b-brl"/>
    <property type="match status" value="1"/>
</dbReference>
<keyword evidence="3" id="KW-0472">Membrane</keyword>
<comment type="subcellular location">
    <subcellularLocation>
        <location evidence="1">Cell outer membrane</location>
    </subcellularLocation>
</comment>
<dbReference type="Gene3D" id="2.40.160.20">
    <property type="match status" value="1"/>
</dbReference>
<evidence type="ECO:0000313" key="9">
    <source>
        <dbReference type="Proteomes" id="UP001165652"/>
    </source>
</evidence>
<protein>
    <submittedName>
        <fullName evidence="8">Outer membrane beta-barrel protein</fullName>
    </submittedName>
</protein>
<dbReference type="InterPro" id="IPR027385">
    <property type="entry name" value="Beta-barrel_OMP"/>
</dbReference>
<feature type="domain" description="Outer membrane protein beta-barrel" evidence="7">
    <location>
        <begin position="12"/>
        <end position="241"/>
    </location>
</feature>
<evidence type="ECO:0000256" key="2">
    <source>
        <dbReference type="ARBA" id="ARBA00022729"/>
    </source>
</evidence>
<evidence type="ECO:0000256" key="5">
    <source>
        <dbReference type="ARBA" id="ARBA00038306"/>
    </source>
</evidence>
<evidence type="ECO:0000256" key="1">
    <source>
        <dbReference type="ARBA" id="ARBA00004442"/>
    </source>
</evidence>
<evidence type="ECO:0000256" key="6">
    <source>
        <dbReference type="SAM" id="SignalP"/>
    </source>
</evidence>
<keyword evidence="9" id="KW-1185">Reference proteome</keyword>
<evidence type="ECO:0000256" key="4">
    <source>
        <dbReference type="ARBA" id="ARBA00023237"/>
    </source>
</evidence>
<sequence length="252" mass="26580">MKRILLATAAGLALTCAASAADLPVKARPFAPAPAFSWTGCYIGAHVGAGSLEGSVADYSSIFYYDSVTDRTGVGAIAGGQIGCNYQVGMLVLGIEGEGAWSGVKRTSELSYDDYTYSAELKSKYTYDVAARIGVAFDRALVYGKLGWAWGKFDYASSYGYAGLTSRDGSASATLNGVLLGLGLEYALTGNWTVKAEYNYLNFGADTLDITYCDSGVCAGGYRSTLDATQHIGKIGVNYKFDWGAAPVLAKY</sequence>
<organism evidence="8 9">
    <name type="scientific">Rhodoplanes tepidamans</name>
    <name type="common">Rhodoplanes cryptolactis</name>
    <dbReference type="NCBI Taxonomy" id="200616"/>
    <lineage>
        <taxon>Bacteria</taxon>
        <taxon>Pseudomonadati</taxon>
        <taxon>Pseudomonadota</taxon>
        <taxon>Alphaproteobacteria</taxon>
        <taxon>Hyphomicrobiales</taxon>
        <taxon>Nitrobacteraceae</taxon>
        <taxon>Rhodoplanes</taxon>
    </lineage>
</organism>
<evidence type="ECO:0000256" key="3">
    <source>
        <dbReference type="ARBA" id="ARBA00023136"/>
    </source>
</evidence>
<dbReference type="RefSeq" id="WP_272779702.1">
    <property type="nucleotide sequence ID" value="NZ_JAQQLI010000054.1"/>
</dbReference>
<dbReference type="EMBL" id="JAQQLI010000054">
    <property type="protein sequence ID" value="MDC7788869.1"/>
    <property type="molecule type" value="Genomic_DNA"/>
</dbReference>
<gene>
    <name evidence="8" type="ORF">PQJ73_24555</name>
</gene>
<evidence type="ECO:0000259" key="7">
    <source>
        <dbReference type="Pfam" id="PF13505"/>
    </source>
</evidence>